<dbReference type="AlphaFoldDB" id="A0A5B7STX4"/>
<protein>
    <submittedName>
        <fullName evidence="11">TonB-dependent receptor</fullName>
    </submittedName>
</protein>
<name>A0A5B7STX4_9FLAO</name>
<keyword evidence="7" id="KW-0998">Cell outer membrane</keyword>
<dbReference type="GO" id="GO:0044718">
    <property type="term" value="P:siderophore transmembrane transport"/>
    <property type="evidence" value="ECO:0007669"/>
    <property type="project" value="TreeGrafter"/>
</dbReference>
<evidence type="ECO:0000256" key="1">
    <source>
        <dbReference type="ARBA" id="ARBA00004571"/>
    </source>
</evidence>
<dbReference type="Gene3D" id="2.170.130.10">
    <property type="entry name" value="TonB-dependent receptor, plug domain"/>
    <property type="match status" value="1"/>
</dbReference>
<proteinExistence type="predicted"/>
<dbReference type="GO" id="GO:0009279">
    <property type="term" value="C:cell outer membrane"/>
    <property type="evidence" value="ECO:0007669"/>
    <property type="project" value="UniProtKB-SubCell"/>
</dbReference>
<evidence type="ECO:0000256" key="5">
    <source>
        <dbReference type="ARBA" id="ARBA00022729"/>
    </source>
</evidence>
<keyword evidence="12" id="KW-1185">Reference proteome</keyword>
<feature type="signal peptide" evidence="8">
    <location>
        <begin position="1"/>
        <end position="18"/>
    </location>
</feature>
<keyword evidence="5 8" id="KW-0732">Signal</keyword>
<comment type="subcellular location">
    <subcellularLocation>
        <location evidence="1">Cell outer membrane</location>
        <topology evidence="1">Multi-pass membrane protein</topology>
    </subcellularLocation>
</comment>
<keyword evidence="11" id="KW-0675">Receptor</keyword>
<keyword evidence="2" id="KW-0813">Transport</keyword>
<dbReference type="Proteomes" id="UP000310017">
    <property type="component" value="Chromosome"/>
</dbReference>
<dbReference type="InterPro" id="IPR037066">
    <property type="entry name" value="Plug_dom_sf"/>
</dbReference>
<sequence>MNKLFLCALLLVSSISLAQRPEGQRPDPIIISGTVLDQETGAPLEYATLVLQSVRNPDRVTGGISDATGKFSVETMPGRYNVRVEYISFKTYELPEQVFRESTDLGVVRLSLDVEQLEAVEVVGERTTVELRLDKKVYNVGSDLTVKGGSVTDVLDNVPSVTVDVEGNISLRGNESVRILINGKPSALSGLSPDALQQLPAEAIEKVEVITNPSARYDAEGTAGILNIILKQSKTTGLNGSVNVNVGTPTSYGGNLSLNLRRDKFNFFTNTSYRYRSGPGNALFEQENFNPDGTTASFQNEYRDYQRQSDGFNTNIGFELFLDDTSSITNSFVYRKSDGDDTIDIDFENFDASGNPTIERERFTNELEDEEDIQYSVNYQKKIDDNGHELTMDYQYSTGSEIENSIINEEIIGESIDFDTEQTINDETQKNQLLQMDYVLPFGKENASQFEFGYRGTFNNFNTDFDFGVLENGVLDSNPNFSNELNYKEYVNALYTQLGSKFGKFNLLGGLRMEASDIGVELVDTDEVTNKKYTDWFPSLFLGYEFSETEQLTLSYSRRLRRPRSRFINPFPSRSSNTNLFQGNPDLDPTYTDAYDFGYLKRWDKITFNTSIYFNNSTGVFQFITQETGDFVRIENPGFDATLPIGPDNLETIDIPVQARTPINLANDKRYGLEFTTTYTPKRNWRITWNLNLFQQQLRGDYTYENSQGEEIIQNFDADNLTWFTRVSAKIPLPGKIDFQTNLFYRGPTKDAQTNRKGILSTNLAFSKDVIKDKATLSLNVSDLFNSRKRRSEIRTENIASYSEFQWRVRQINLSFLYRFNQKKNERGDRQRGGGDDDFEEEG</sequence>
<dbReference type="GO" id="GO:0015344">
    <property type="term" value="F:siderophore uptake transmembrane transporter activity"/>
    <property type="evidence" value="ECO:0007669"/>
    <property type="project" value="TreeGrafter"/>
</dbReference>
<dbReference type="InterPro" id="IPR041700">
    <property type="entry name" value="OMP_b-brl_3"/>
</dbReference>
<evidence type="ECO:0000313" key="11">
    <source>
        <dbReference type="EMBL" id="QCX00164.1"/>
    </source>
</evidence>
<evidence type="ECO:0000256" key="2">
    <source>
        <dbReference type="ARBA" id="ARBA00022448"/>
    </source>
</evidence>
<accession>A0A5B7STX4</accession>
<dbReference type="Pfam" id="PF14905">
    <property type="entry name" value="OMP_b-brl_3"/>
    <property type="match status" value="1"/>
</dbReference>
<evidence type="ECO:0000259" key="10">
    <source>
        <dbReference type="Pfam" id="PF14905"/>
    </source>
</evidence>
<dbReference type="Pfam" id="PF07715">
    <property type="entry name" value="Plug"/>
    <property type="match status" value="1"/>
</dbReference>
<dbReference type="OrthoDB" id="8764943at2"/>
<evidence type="ECO:0000256" key="8">
    <source>
        <dbReference type="SAM" id="SignalP"/>
    </source>
</evidence>
<evidence type="ECO:0000256" key="3">
    <source>
        <dbReference type="ARBA" id="ARBA00022452"/>
    </source>
</evidence>
<evidence type="ECO:0000256" key="4">
    <source>
        <dbReference type="ARBA" id="ARBA00022692"/>
    </source>
</evidence>
<dbReference type="KEGG" id="asag:FGM00_08605"/>
<dbReference type="SUPFAM" id="SSF49464">
    <property type="entry name" value="Carboxypeptidase regulatory domain-like"/>
    <property type="match status" value="1"/>
</dbReference>
<dbReference type="PANTHER" id="PTHR30069">
    <property type="entry name" value="TONB-DEPENDENT OUTER MEMBRANE RECEPTOR"/>
    <property type="match status" value="1"/>
</dbReference>
<dbReference type="InterPro" id="IPR012910">
    <property type="entry name" value="Plug_dom"/>
</dbReference>
<dbReference type="InterPro" id="IPR039426">
    <property type="entry name" value="TonB-dep_rcpt-like"/>
</dbReference>
<organism evidence="11 12">
    <name type="scientific">Aggregatimonas sangjinii</name>
    <dbReference type="NCBI Taxonomy" id="2583587"/>
    <lineage>
        <taxon>Bacteria</taxon>
        <taxon>Pseudomonadati</taxon>
        <taxon>Bacteroidota</taxon>
        <taxon>Flavobacteriia</taxon>
        <taxon>Flavobacteriales</taxon>
        <taxon>Flavobacteriaceae</taxon>
        <taxon>Aggregatimonas</taxon>
    </lineage>
</organism>
<feature type="domain" description="TonB-dependent receptor plug" evidence="9">
    <location>
        <begin position="148"/>
        <end position="225"/>
    </location>
</feature>
<keyword evidence="6" id="KW-0472">Membrane</keyword>
<reference evidence="11 12" key="1">
    <citation type="submission" date="2019-05" db="EMBL/GenBank/DDBJ databases">
        <title>Genome sequencing of F202Z8.</title>
        <authorList>
            <person name="Kwon Y.M."/>
        </authorList>
    </citation>
    <scope>NUCLEOTIDE SEQUENCE [LARGE SCALE GENOMIC DNA]</scope>
    <source>
        <strain evidence="11 12">F202Z8</strain>
    </source>
</reference>
<dbReference type="RefSeq" id="WP_138852511.1">
    <property type="nucleotide sequence ID" value="NZ_CP040710.1"/>
</dbReference>
<evidence type="ECO:0000259" key="9">
    <source>
        <dbReference type="Pfam" id="PF07715"/>
    </source>
</evidence>
<dbReference type="Gene3D" id="2.40.170.20">
    <property type="entry name" value="TonB-dependent receptor, beta-barrel domain"/>
    <property type="match status" value="1"/>
</dbReference>
<gene>
    <name evidence="11" type="ORF">FGM00_08605</name>
</gene>
<dbReference type="InterPro" id="IPR036942">
    <property type="entry name" value="Beta-barrel_TonB_sf"/>
</dbReference>
<dbReference type="EMBL" id="CP040710">
    <property type="protein sequence ID" value="QCX00164.1"/>
    <property type="molecule type" value="Genomic_DNA"/>
</dbReference>
<keyword evidence="4" id="KW-0812">Transmembrane</keyword>
<dbReference type="PANTHER" id="PTHR30069:SF29">
    <property type="entry name" value="HEMOGLOBIN AND HEMOGLOBIN-HAPTOGLOBIN-BINDING PROTEIN 1-RELATED"/>
    <property type="match status" value="1"/>
</dbReference>
<evidence type="ECO:0000313" key="12">
    <source>
        <dbReference type="Proteomes" id="UP000310017"/>
    </source>
</evidence>
<dbReference type="SUPFAM" id="SSF56935">
    <property type="entry name" value="Porins"/>
    <property type="match status" value="1"/>
</dbReference>
<evidence type="ECO:0000256" key="6">
    <source>
        <dbReference type="ARBA" id="ARBA00023136"/>
    </source>
</evidence>
<dbReference type="InterPro" id="IPR008969">
    <property type="entry name" value="CarboxyPept-like_regulatory"/>
</dbReference>
<feature type="chain" id="PRO_5022734384" evidence="8">
    <location>
        <begin position="19"/>
        <end position="843"/>
    </location>
</feature>
<keyword evidence="3" id="KW-1134">Transmembrane beta strand</keyword>
<dbReference type="Pfam" id="PF13620">
    <property type="entry name" value="CarboxypepD_reg"/>
    <property type="match status" value="1"/>
</dbReference>
<feature type="domain" description="Outer membrane protein beta-barrel" evidence="10">
    <location>
        <begin position="381"/>
        <end position="818"/>
    </location>
</feature>
<dbReference type="Gene3D" id="2.60.40.1120">
    <property type="entry name" value="Carboxypeptidase-like, regulatory domain"/>
    <property type="match status" value="1"/>
</dbReference>
<evidence type="ECO:0000256" key="7">
    <source>
        <dbReference type="ARBA" id="ARBA00023237"/>
    </source>
</evidence>